<comment type="caution">
    <text evidence="1">The sequence shown here is derived from an EMBL/GenBank/DDBJ whole genome shotgun (WGS) entry which is preliminary data.</text>
</comment>
<sequence length="67" mass="7907">MMWMGWALDLTQVGRHRSCPVQFSEHVRRVVLLWELCQHSPNRVAQETCRHSPIGVVQFSEHVRRVV</sequence>
<gene>
    <name evidence="1" type="ORF">DPMN_041265</name>
</gene>
<dbReference type="Proteomes" id="UP000828390">
    <property type="component" value="Unassembled WGS sequence"/>
</dbReference>
<proteinExistence type="predicted"/>
<dbReference type="EMBL" id="JAIWYP010000011">
    <property type="protein sequence ID" value="KAH3734816.1"/>
    <property type="molecule type" value="Genomic_DNA"/>
</dbReference>
<protein>
    <submittedName>
        <fullName evidence="1">Uncharacterized protein</fullName>
    </submittedName>
</protein>
<keyword evidence="2" id="KW-1185">Reference proteome</keyword>
<reference evidence="1" key="2">
    <citation type="submission" date="2020-11" db="EMBL/GenBank/DDBJ databases">
        <authorList>
            <person name="McCartney M.A."/>
            <person name="Auch B."/>
            <person name="Kono T."/>
            <person name="Mallez S."/>
            <person name="Becker A."/>
            <person name="Gohl D.M."/>
            <person name="Silverstein K.A.T."/>
            <person name="Koren S."/>
            <person name="Bechman K.B."/>
            <person name="Herman A."/>
            <person name="Abrahante J.E."/>
            <person name="Garbe J."/>
        </authorList>
    </citation>
    <scope>NUCLEOTIDE SEQUENCE</scope>
    <source>
        <strain evidence="1">Duluth1</strain>
        <tissue evidence="1">Whole animal</tissue>
    </source>
</reference>
<name>A0A9D4HXQ3_DREPO</name>
<evidence type="ECO:0000313" key="2">
    <source>
        <dbReference type="Proteomes" id="UP000828390"/>
    </source>
</evidence>
<dbReference type="AlphaFoldDB" id="A0A9D4HXQ3"/>
<reference evidence="1" key="1">
    <citation type="journal article" date="2019" name="bioRxiv">
        <title>The Genome of the Zebra Mussel, Dreissena polymorpha: A Resource for Invasive Species Research.</title>
        <authorList>
            <person name="McCartney M.A."/>
            <person name="Auch B."/>
            <person name="Kono T."/>
            <person name="Mallez S."/>
            <person name="Zhang Y."/>
            <person name="Obille A."/>
            <person name="Becker A."/>
            <person name="Abrahante J.E."/>
            <person name="Garbe J."/>
            <person name="Badalamenti J.P."/>
            <person name="Herman A."/>
            <person name="Mangelson H."/>
            <person name="Liachko I."/>
            <person name="Sullivan S."/>
            <person name="Sone E.D."/>
            <person name="Koren S."/>
            <person name="Silverstein K.A.T."/>
            <person name="Beckman K.B."/>
            <person name="Gohl D.M."/>
        </authorList>
    </citation>
    <scope>NUCLEOTIDE SEQUENCE</scope>
    <source>
        <strain evidence="1">Duluth1</strain>
        <tissue evidence="1">Whole animal</tissue>
    </source>
</reference>
<accession>A0A9D4HXQ3</accession>
<organism evidence="1 2">
    <name type="scientific">Dreissena polymorpha</name>
    <name type="common">Zebra mussel</name>
    <name type="synonym">Mytilus polymorpha</name>
    <dbReference type="NCBI Taxonomy" id="45954"/>
    <lineage>
        <taxon>Eukaryota</taxon>
        <taxon>Metazoa</taxon>
        <taxon>Spiralia</taxon>
        <taxon>Lophotrochozoa</taxon>
        <taxon>Mollusca</taxon>
        <taxon>Bivalvia</taxon>
        <taxon>Autobranchia</taxon>
        <taxon>Heteroconchia</taxon>
        <taxon>Euheterodonta</taxon>
        <taxon>Imparidentia</taxon>
        <taxon>Neoheterodontei</taxon>
        <taxon>Myida</taxon>
        <taxon>Dreissenoidea</taxon>
        <taxon>Dreissenidae</taxon>
        <taxon>Dreissena</taxon>
    </lineage>
</organism>
<evidence type="ECO:0000313" key="1">
    <source>
        <dbReference type="EMBL" id="KAH3734816.1"/>
    </source>
</evidence>